<dbReference type="GO" id="GO:0002949">
    <property type="term" value="P:tRNA threonylcarbamoyladenosine modification"/>
    <property type="evidence" value="ECO:0007669"/>
    <property type="project" value="InterPro"/>
</dbReference>
<proteinExistence type="predicted"/>
<dbReference type="EMBL" id="CU466930">
    <property type="protein sequence ID" value="CAO81224.1"/>
    <property type="molecule type" value="Genomic_DNA"/>
</dbReference>
<accession>B0VJ23</accession>
<organism evidence="2 3">
    <name type="scientific">Cloacimonas acidaminovorans (strain Evry)</name>
    <dbReference type="NCBI Taxonomy" id="459349"/>
    <lineage>
        <taxon>Bacteria</taxon>
        <taxon>Pseudomonadati</taxon>
        <taxon>Candidatus Cloacimonadota</taxon>
        <taxon>Candidatus Cloacimonadia</taxon>
        <taxon>Candidatus Cloacimonadales</taxon>
        <taxon>Candidatus Cloacimonadaceae</taxon>
        <taxon>Candidatus Cloacimonas</taxon>
    </lineage>
</organism>
<dbReference type="HOGENOM" id="CLU_064886_0_1_0"/>
<sequence length="230" mass="25825">MDAERKLKLALDTTQNFGSIALADEKRVIYSAYFDIKITHSETLMPAIDYAFQFCNVERKELKEIYVCIGPGSFTGLRIGLATVKGIAFALGLPLYAFSSLELSALPASRLGKNILSAIDAKMKEVYFSYYDQAIKEIIPPAIMKPEELCQLHLDDFILCGSATEMLSPLLQKAGYNFHNLNPIMKIPSAAGLFFLPEMLPEKYVPQDIENLEPMYLREAQAQVKKKKEN</sequence>
<dbReference type="GO" id="GO:0006508">
    <property type="term" value="P:proteolysis"/>
    <property type="evidence" value="ECO:0007669"/>
    <property type="project" value="UniProtKB-KW"/>
</dbReference>
<dbReference type="Proteomes" id="UP000002019">
    <property type="component" value="Chromosome"/>
</dbReference>
<gene>
    <name evidence="2" type="ordered locus">CLOAM1370</name>
</gene>
<name>B0VJ23_CLOAI</name>
<dbReference type="Gene3D" id="3.30.420.40">
    <property type="match status" value="2"/>
</dbReference>
<dbReference type="SUPFAM" id="SSF53067">
    <property type="entry name" value="Actin-like ATPase domain"/>
    <property type="match status" value="2"/>
</dbReference>
<feature type="domain" description="Gcp-like" evidence="1">
    <location>
        <begin position="39"/>
        <end position="224"/>
    </location>
</feature>
<dbReference type="eggNOG" id="COG1214">
    <property type="taxonomic scope" value="Bacteria"/>
</dbReference>
<evidence type="ECO:0000313" key="3">
    <source>
        <dbReference type="Proteomes" id="UP000002019"/>
    </source>
</evidence>
<dbReference type="KEGG" id="caci:CLOAM1370"/>
<evidence type="ECO:0000259" key="1">
    <source>
        <dbReference type="Pfam" id="PF00814"/>
    </source>
</evidence>
<protein>
    <submittedName>
        <fullName evidence="2">Peptidase M22, glycoprotease</fullName>
    </submittedName>
</protein>
<dbReference type="STRING" id="459349.CLOAM1370"/>
<dbReference type="InterPro" id="IPR000905">
    <property type="entry name" value="Gcp-like_dom"/>
</dbReference>
<dbReference type="InterPro" id="IPR043129">
    <property type="entry name" value="ATPase_NBD"/>
</dbReference>
<reference evidence="2 3" key="1">
    <citation type="journal article" date="2008" name="J. Bacteriol.">
        <title>'Candidatus Cloacamonas acidaminovorans': genome sequence reconstruction provides a first glimpse of a new bacterial division.</title>
        <authorList>
            <person name="Pelletier E."/>
            <person name="Kreimeyer A."/>
            <person name="Bocs S."/>
            <person name="Rouy Z."/>
            <person name="Gyapay G."/>
            <person name="Chouari R."/>
            <person name="Riviere D."/>
            <person name="Ganesan A."/>
            <person name="Daegelen P."/>
            <person name="Sghir A."/>
            <person name="Cohen G.N."/>
            <person name="Medigue C."/>
            <person name="Weissenbach J."/>
            <person name="Le Paslier D."/>
        </authorList>
    </citation>
    <scope>NUCLEOTIDE SEQUENCE [LARGE SCALE GENOMIC DNA]</scope>
    <source>
        <strain evidence="3">Evry</strain>
    </source>
</reference>
<dbReference type="NCBIfam" id="TIGR03725">
    <property type="entry name" value="T6A_YeaZ"/>
    <property type="match status" value="1"/>
</dbReference>
<dbReference type="CDD" id="cd24032">
    <property type="entry name" value="ASKHA_NBD_TsaB"/>
    <property type="match status" value="1"/>
</dbReference>
<evidence type="ECO:0000313" key="2">
    <source>
        <dbReference type="EMBL" id="CAO81224.1"/>
    </source>
</evidence>
<dbReference type="InterPro" id="IPR022496">
    <property type="entry name" value="T6A_TsaB"/>
</dbReference>
<dbReference type="AlphaFoldDB" id="B0VJ23"/>
<dbReference type="GO" id="GO:0008233">
    <property type="term" value="F:peptidase activity"/>
    <property type="evidence" value="ECO:0007669"/>
    <property type="project" value="UniProtKB-KW"/>
</dbReference>
<keyword evidence="3" id="KW-1185">Reference proteome</keyword>
<dbReference type="Pfam" id="PF00814">
    <property type="entry name" value="TsaD"/>
    <property type="match status" value="1"/>
</dbReference>